<gene>
    <name evidence="5" type="ORF">PHAECO_LOCUS8473</name>
</gene>
<dbReference type="InterPro" id="IPR040154">
    <property type="entry name" value="Biotinidase/VNN"/>
</dbReference>
<feature type="domain" description="CN hydrolase" evidence="4">
    <location>
        <begin position="34"/>
        <end position="286"/>
    </location>
</feature>
<dbReference type="Proteomes" id="UP001153737">
    <property type="component" value="Chromosome 4"/>
</dbReference>
<protein>
    <recommendedName>
        <fullName evidence="4">CN hydrolase domain-containing protein</fullName>
    </recommendedName>
</protein>
<dbReference type="SUPFAM" id="SSF56317">
    <property type="entry name" value="Carbon-nitrogen hydrolase"/>
    <property type="match status" value="1"/>
</dbReference>
<feature type="chain" id="PRO_5040236608" description="CN hydrolase domain-containing protein" evidence="3">
    <location>
        <begin position="25"/>
        <end position="489"/>
    </location>
</feature>
<sequence length="489" mass="54168">MKNSIAFGVITGVLLLSTTVSTQSQTYRAAITLFKPNDTSQNTPDEDVSENSANYVKYIQQIKDKADIIIFPEYGLTKIDVMLKQIYHLDSFSTEVKDVGYQYKNCTVNDNLAKIACAAKENNVYVLFNLVEKQNNMSYFVTNVAIDSNGTICLKCRKHHLNNGTSFSQGENQKSCSFTAKFKNVSTDFAVMYETDMLYAIPDFLKKDNIIMTSAIKNSLPFEYGPSLHAGFAINNNVNLLVSEYSDTKEATNGYGGSGIYLSNGTSLLALDSKADNNFLIKEIPLTSDSSSKKSVRVQIQGNIPSWNLAFLKASHIPNANKTVQQCLQDQNFCCKFTADISQDNIEPYRWVVLQNKSTILDQRVDIFICALVKPAATSKTLSFKSVDITSTVKHRPTIQTLPIGVTSTFSLPNFEYTSDRTNEKSLTLLKEDEILSFGIVRILGPSSSNSSMTGIIIGVVLGVLVVLALAAVGYWWYKRNGGYMRPGK</sequence>
<keyword evidence="2" id="KW-0472">Membrane</keyword>
<evidence type="ECO:0000256" key="2">
    <source>
        <dbReference type="SAM" id="Phobius"/>
    </source>
</evidence>
<dbReference type="InterPro" id="IPR003010">
    <property type="entry name" value="C-N_Hydrolase"/>
</dbReference>
<evidence type="ECO:0000256" key="1">
    <source>
        <dbReference type="ARBA" id="ARBA00008225"/>
    </source>
</evidence>
<evidence type="ECO:0000259" key="4">
    <source>
        <dbReference type="PROSITE" id="PS50263"/>
    </source>
</evidence>
<dbReference type="AlphaFoldDB" id="A0A9P0DV20"/>
<evidence type="ECO:0000256" key="3">
    <source>
        <dbReference type="SAM" id="SignalP"/>
    </source>
</evidence>
<keyword evidence="6" id="KW-1185">Reference proteome</keyword>
<organism evidence="5 6">
    <name type="scientific">Phaedon cochleariae</name>
    <name type="common">Mustard beetle</name>
    <dbReference type="NCBI Taxonomy" id="80249"/>
    <lineage>
        <taxon>Eukaryota</taxon>
        <taxon>Metazoa</taxon>
        <taxon>Ecdysozoa</taxon>
        <taxon>Arthropoda</taxon>
        <taxon>Hexapoda</taxon>
        <taxon>Insecta</taxon>
        <taxon>Pterygota</taxon>
        <taxon>Neoptera</taxon>
        <taxon>Endopterygota</taxon>
        <taxon>Coleoptera</taxon>
        <taxon>Polyphaga</taxon>
        <taxon>Cucujiformia</taxon>
        <taxon>Chrysomeloidea</taxon>
        <taxon>Chrysomelidae</taxon>
        <taxon>Chrysomelinae</taxon>
        <taxon>Chrysomelini</taxon>
        <taxon>Phaedon</taxon>
    </lineage>
</organism>
<dbReference type="EMBL" id="OU896710">
    <property type="protein sequence ID" value="CAH1164160.1"/>
    <property type="molecule type" value="Genomic_DNA"/>
</dbReference>
<comment type="similarity">
    <text evidence="1">Belongs to the carbon-nitrogen hydrolase superfamily. BTD/VNN family.</text>
</comment>
<reference evidence="5" key="2">
    <citation type="submission" date="2022-10" db="EMBL/GenBank/DDBJ databases">
        <authorList>
            <consortium name="ENA_rothamsted_submissions"/>
            <consortium name="culmorum"/>
            <person name="King R."/>
        </authorList>
    </citation>
    <scope>NUCLEOTIDE SEQUENCE</scope>
</reference>
<feature type="signal peptide" evidence="3">
    <location>
        <begin position="1"/>
        <end position="24"/>
    </location>
</feature>
<feature type="transmembrane region" description="Helical" evidence="2">
    <location>
        <begin position="456"/>
        <end position="478"/>
    </location>
</feature>
<reference evidence="5" key="1">
    <citation type="submission" date="2022-01" db="EMBL/GenBank/DDBJ databases">
        <authorList>
            <person name="King R."/>
        </authorList>
    </citation>
    <scope>NUCLEOTIDE SEQUENCE</scope>
</reference>
<evidence type="ECO:0000313" key="5">
    <source>
        <dbReference type="EMBL" id="CAH1164160.1"/>
    </source>
</evidence>
<keyword evidence="2" id="KW-1133">Transmembrane helix</keyword>
<dbReference type="OrthoDB" id="10250282at2759"/>
<dbReference type="PROSITE" id="PS50263">
    <property type="entry name" value="CN_HYDROLASE"/>
    <property type="match status" value="1"/>
</dbReference>
<keyword evidence="2" id="KW-0812">Transmembrane</keyword>
<keyword evidence="3" id="KW-0732">Signal</keyword>
<proteinExistence type="inferred from homology"/>
<dbReference type="Gene3D" id="3.60.110.10">
    <property type="entry name" value="Carbon-nitrogen hydrolase"/>
    <property type="match status" value="1"/>
</dbReference>
<dbReference type="PANTHER" id="PTHR10609:SF14">
    <property type="entry name" value="BIOTINIDASE"/>
    <property type="match status" value="1"/>
</dbReference>
<dbReference type="Pfam" id="PF00795">
    <property type="entry name" value="CN_hydrolase"/>
    <property type="match status" value="1"/>
</dbReference>
<name>A0A9P0DV20_PHACE</name>
<dbReference type="GO" id="GO:0016787">
    <property type="term" value="F:hydrolase activity"/>
    <property type="evidence" value="ECO:0007669"/>
    <property type="project" value="UniProtKB-KW"/>
</dbReference>
<dbReference type="InterPro" id="IPR036526">
    <property type="entry name" value="C-N_Hydrolase_sf"/>
</dbReference>
<dbReference type="PANTHER" id="PTHR10609">
    <property type="entry name" value="BIOTINIDASE-RELATED"/>
    <property type="match status" value="1"/>
</dbReference>
<accession>A0A9P0DV20</accession>
<evidence type="ECO:0000313" key="6">
    <source>
        <dbReference type="Proteomes" id="UP001153737"/>
    </source>
</evidence>